<protein>
    <submittedName>
        <fullName evidence="2">Alpha amylase catalytic region</fullName>
    </submittedName>
</protein>
<dbReference type="eggNOG" id="COG0366">
    <property type="taxonomic scope" value="Bacteria"/>
</dbReference>
<dbReference type="InterPro" id="IPR017853">
    <property type="entry name" value="GH"/>
</dbReference>
<dbReference type="EMBL" id="CAIT01000006">
    <property type="protein sequence ID" value="CCH52762.1"/>
    <property type="molecule type" value="Genomic_DNA"/>
</dbReference>
<dbReference type="GO" id="GO:0004556">
    <property type="term" value="F:alpha-amylase activity"/>
    <property type="evidence" value="ECO:0007669"/>
    <property type="project" value="TreeGrafter"/>
</dbReference>
<dbReference type="GO" id="GO:0009313">
    <property type="term" value="P:oligosaccharide catabolic process"/>
    <property type="evidence" value="ECO:0007669"/>
    <property type="project" value="TreeGrafter"/>
</dbReference>
<dbReference type="STRING" id="1185876.BN8_01785"/>
<dbReference type="Pfam" id="PF00128">
    <property type="entry name" value="Alpha-amylase"/>
    <property type="match status" value="1"/>
</dbReference>
<dbReference type="PANTHER" id="PTHR10357">
    <property type="entry name" value="ALPHA-AMYLASE FAMILY MEMBER"/>
    <property type="match status" value="1"/>
</dbReference>
<evidence type="ECO:0000259" key="1">
    <source>
        <dbReference type="SMART" id="SM00642"/>
    </source>
</evidence>
<dbReference type="CDD" id="cd11349">
    <property type="entry name" value="AmyAc_3"/>
    <property type="match status" value="1"/>
</dbReference>
<dbReference type="InterPro" id="IPR013780">
    <property type="entry name" value="Glyco_hydro_b"/>
</dbReference>
<proteinExistence type="predicted"/>
<dbReference type="InterPro" id="IPR006047">
    <property type="entry name" value="GH13_cat_dom"/>
</dbReference>
<dbReference type="SMART" id="SM00642">
    <property type="entry name" value="Aamy"/>
    <property type="match status" value="1"/>
</dbReference>
<reference evidence="2 3" key="1">
    <citation type="journal article" date="2012" name="J. Bacteriol.">
        <title>Genome Sequence of the Filamentous Bacterium Fibrisoma limi BUZ 3T.</title>
        <authorList>
            <person name="Filippini M."/>
            <person name="Qi W."/>
            <person name="Jaenicke S."/>
            <person name="Goesmann A."/>
            <person name="Smits T.H."/>
            <person name="Bagheri H.C."/>
        </authorList>
    </citation>
    <scope>NUCLEOTIDE SEQUENCE [LARGE SCALE GENOMIC DNA]</scope>
    <source>
        <strain evidence="3">BUZ 3T</strain>
    </source>
</reference>
<sequence>MPTHQFVGSTRFTCAFCAMAAGRVISPRNTSSKWRFFMWRFVCFPTDRQKDKNRARFSLKKTIILSFSEYSPPYTYRVNEMNTTAAVPVMDKLVIYQIFTRLFGNQNTTNRPWGSRDENGVGKFDDISDAALRELRLFGVSHVWYTGVIEHATQTDYSAYGIQPDDPAVVKGRAGSPYAIKDYYDVNPDLATNVEHRMAEFDTLLQRTHAHSLKVLIDFIPNHVARQYKSDAKPAGVVDLGEQDDTSVAFAPTNNFYYLPGKTFISPESQSVQARLPLDQETKSEGASRSRALTEYPAKVTGSGSITEAPSINDWYETIKLNYGIDIFDGGRAHFNPIPATWQQMLDILLFWADKGVDGFRCDMAHLIPIEFWQWAISLVKKQYPQLIFIAEIYEPGLYRSFIFKGGFDYLYDKVGLYDAVRRLMEGHGTCYDITRVWQQESGDYADHMLRFLENHDEQRIASRFFAGNPWAAVPGMTLSATLHTGPLMLYFGQEIGVRAEGSEGFSGDDGRSTIFDYWGLPEWQGWLNNGRFDGGGLTDEQRRLRSFYQRLNHLVNGSDAIQNGYFYDLQYANDNGQSPNYDAHRLYSYLRYTNRQKLLIVCNFAQDITYETTIRIPKHAFSMMNLAPGHTYQFTDIFLTGTQIETVGSTGVSLTLAPWSAMVFEIK</sequence>
<organism evidence="2 3">
    <name type="scientific">Fibrisoma limi BUZ 3</name>
    <dbReference type="NCBI Taxonomy" id="1185876"/>
    <lineage>
        <taxon>Bacteria</taxon>
        <taxon>Pseudomonadati</taxon>
        <taxon>Bacteroidota</taxon>
        <taxon>Cytophagia</taxon>
        <taxon>Cytophagales</taxon>
        <taxon>Spirosomataceae</taxon>
        <taxon>Fibrisoma</taxon>
    </lineage>
</organism>
<gene>
    <name evidence="2" type="ORF">BN8_01785</name>
</gene>
<dbReference type="Gene3D" id="3.20.20.80">
    <property type="entry name" value="Glycosidases"/>
    <property type="match status" value="2"/>
</dbReference>
<evidence type="ECO:0000313" key="2">
    <source>
        <dbReference type="EMBL" id="CCH52762.1"/>
    </source>
</evidence>
<dbReference type="Gene3D" id="2.60.40.1180">
    <property type="entry name" value="Golgi alpha-mannosidase II"/>
    <property type="match status" value="1"/>
</dbReference>
<name>I2GFT7_9BACT</name>
<dbReference type="AlphaFoldDB" id="I2GFT7"/>
<feature type="domain" description="Glycosyl hydrolase family 13 catalytic" evidence="1">
    <location>
        <begin position="97"/>
        <end position="556"/>
    </location>
</feature>
<dbReference type="PANTHER" id="PTHR10357:SF205">
    <property type="entry name" value="O-GLYCOSYL HYDROLASE FAMILY 13"/>
    <property type="match status" value="1"/>
</dbReference>
<accession>I2GFT7</accession>
<evidence type="ECO:0000313" key="3">
    <source>
        <dbReference type="Proteomes" id="UP000009309"/>
    </source>
</evidence>
<dbReference type="Proteomes" id="UP000009309">
    <property type="component" value="Unassembled WGS sequence"/>
</dbReference>
<dbReference type="SUPFAM" id="SSF51445">
    <property type="entry name" value="(Trans)glycosidases"/>
    <property type="match status" value="1"/>
</dbReference>
<comment type="caution">
    <text evidence="2">The sequence shown here is derived from an EMBL/GenBank/DDBJ whole genome shotgun (WGS) entry which is preliminary data.</text>
</comment>
<keyword evidence="3" id="KW-1185">Reference proteome</keyword>